<dbReference type="PROSITE" id="PS50847">
    <property type="entry name" value="GRAM_POS_ANCHORING"/>
    <property type="match status" value="1"/>
</dbReference>
<feature type="region of interest" description="Disordered" evidence="5">
    <location>
        <begin position="2330"/>
        <end position="2597"/>
    </location>
</feature>
<dbReference type="Pfam" id="PF18957">
    <property type="entry name" value="RibLong"/>
    <property type="match status" value="2"/>
</dbReference>
<evidence type="ECO:0000259" key="8">
    <source>
        <dbReference type="PROSITE" id="PS50847"/>
    </source>
</evidence>
<dbReference type="STRING" id="119206.AWM72_02065"/>
<dbReference type="Proteomes" id="UP000327148">
    <property type="component" value="Unassembled WGS sequence"/>
</dbReference>
<feature type="region of interest" description="Disordered" evidence="5">
    <location>
        <begin position="2632"/>
        <end position="2783"/>
    </location>
</feature>
<feature type="region of interest" description="Disordered" evidence="5">
    <location>
        <begin position="598"/>
        <end position="626"/>
    </location>
</feature>
<dbReference type="NCBIfam" id="TIGR01168">
    <property type="entry name" value="YSIRK_signal"/>
    <property type="match status" value="1"/>
</dbReference>
<accession>A0A5N1GII5</accession>
<dbReference type="Pfam" id="PF17936">
    <property type="entry name" value="Big_6"/>
    <property type="match status" value="4"/>
</dbReference>
<feature type="compositionally biased region" description="Acidic residues" evidence="5">
    <location>
        <begin position="1757"/>
        <end position="1771"/>
    </location>
</feature>
<dbReference type="EMBL" id="VYWO01000003">
    <property type="protein sequence ID" value="KAA9300753.1"/>
    <property type="molecule type" value="Genomic_DNA"/>
</dbReference>
<organism evidence="9 10">
    <name type="scientific">Aerococcus sanguinicola</name>
    <dbReference type="NCBI Taxonomy" id="119206"/>
    <lineage>
        <taxon>Bacteria</taxon>
        <taxon>Bacillati</taxon>
        <taxon>Bacillota</taxon>
        <taxon>Bacilli</taxon>
        <taxon>Lactobacillales</taxon>
        <taxon>Aerococcaceae</taxon>
        <taxon>Aerococcus</taxon>
    </lineage>
</organism>
<feature type="transmembrane region" description="Helical" evidence="6">
    <location>
        <begin position="2787"/>
        <end position="2808"/>
    </location>
</feature>
<feature type="compositionally biased region" description="Basic and acidic residues" evidence="5">
    <location>
        <begin position="2036"/>
        <end position="2050"/>
    </location>
</feature>
<feature type="compositionally biased region" description="Basic and acidic residues" evidence="5">
    <location>
        <begin position="1746"/>
        <end position="1756"/>
    </location>
</feature>
<keyword evidence="3 7" id="KW-0732">Signal</keyword>
<protein>
    <submittedName>
        <fullName evidence="9">YSIRK-type signal peptide-containing protein</fullName>
    </submittedName>
</protein>
<keyword evidence="6" id="KW-0472">Membrane</keyword>
<feature type="compositionally biased region" description="Basic and acidic residues" evidence="5">
    <location>
        <begin position="2394"/>
        <end position="2408"/>
    </location>
</feature>
<feature type="compositionally biased region" description="Low complexity" evidence="5">
    <location>
        <begin position="2425"/>
        <end position="2436"/>
    </location>
</feature>
<feature type="region of interest" description="Disordered" evidence="5">
    <location>
        <begin position="73"/>
        <end position="97"/>
    </location>
</feature>
<feature type="compositionally biased region" description="Polar residues" evidence="5">
    <location>
        <begin position="2447"/>
        <end position="2456"/>
    </location>
</feature>
<dbReference type="SUPFAM" id="SSF49313">
    <property type="entry name" value="Cadherin-like"/>
    <property type="match status" value="1"/>
</dbReference>
<dbReference type="InterPro" id="IPR013783">
    <property type="entry name" value="Ig-like_fold"/>
</dbReference>
<feature type="compositionally biased region" description="Polar residues" evidence="5">
    <location>
        <begin position="80"/>
        <end position="92"/>
    </location>
</feature>
<keyword evidence="2" id="KW-0964">Secreted</keyword>
<keyword evidence="6" id="KW-1133">Transmembrane helix</keyword>
<evidence type="ECO:0000313" key="10">
    <source>
        <dbReference type="Proteomes" id="UP000327148"/>
    </source>
</evidence>
<feature type="compositionally biased region" description="Polar residues" evidence="5">
    <location>
        <begin position="2526"/>
        <end position="2536"/>
    </location>
</feature>
<evidence type="ECO:0000256" key="3">
    <source>
        <dbReference type="ARBA" id="ARBA00022729"/>
    </source>
</evidence>
<reference evidence="9 10" key="1">
    <citation type="submission" date="2019-09" db="EMBL/GenBank/DDBJ databases">
        <title>Draft genome sequence assemblies of isolates from the urinary tract.</title>
        <authorList>
            <person name="Mores C.R."/>
            <person name="Putonti C."/>
            <person name="Wolfe A.J."/>
        </authorList>
    </citation>
    <scope>NUCLEOTIDE SEQUENCE [LARGE SCALE GENOMIC DNA]</scope>
    <source>
        <strain evidence="9 10">UMB623</strain>
    </source>
</reference>
<dbReference type="RefSeq" id="WP_150983079.1">
    <property type="nucleotide sequence ID" value="NZ_VYWO01000003.1"/>
</dbReference>
<feature type="compositionally biased region" description="Basic and acidic residues" evidence="5">
    <location>
        <begin position="2725"/>
        <end position="2750"/>
    </location>
</feature>
<feature type="compositionally biased region" description="Basic and acidic residues" evidence="5">
    <location>
        <begin position="142"/>
        <end position="153"/>
    </location>
</feature>
<feature type="compositionally biased region" description="Polar residues" evidence="5">
    <location>
        <begin position="2089"/>
        <end position="2098"/>
    </location>
</feature>
<proteinExistence type="predicted"/>
<keyword evidence="6" id="KW-0812">Transmembrane</keyword>
<feature type="compositionally biased region" description="Acidic residues" evidence="5">
    <location>
        <begin position="2380"/>
        <end position="2393"/>
    </location>
</feature>
<feature type="compositionally biased region" description="Acidic residues" evidence="5">
    <location>
        <begin position="2025"/>
        <end position="2035"/>
    </location>
</feature>
<feature type="compositionally biased region" description="Polar residues" evidence="5">
    <location>
        <begin position="1879"/>
        <end position="1901"/>
    </location>
</feature>
<feature type="region of interest" description="Disordered" evidence="5">
    <location>
        <begin position="1879"/>
        <end position="2255"/>
    </location>
</feature>
<feature type="compositionally biased region" description="Basic and acidic residues" evidence="5">
    <location>
        <begin position="1995"/>
        <end position="2007"/>
    </location>
</feature>
<feature type="compositionally biased region" description="Basic and acidic residues" evidence="5">
    <location>
        <begin position="2477"/>
        <end position="2493"/>
    </location>
</feature>
<feature type="compositionally biased region" description="Basic and acidic residues" evidence="5">
    <location>
        <begin position="2354"/>
        <end position="2373"/>
    </location>
</feature>
<gene>
    <name evidence="9" type="ORF">F6I03_05460</name>
</gene>
<dbReference type="InterPro" id="IPR015919">
    <property type="entry name" value="Cadherin-like_sf"/>
</dbReference>
<dbReference type="InterPro" id="IPR019931">
    <property type="entry name" value="LPXTG_anchor"/>
</dbReference>
<sequence length="2815" mass="301232">MVGKNNYQVKKEKQSNKFYRYSIKRLSVGVASVAVAAGLLFAGDVQVARAAGTNDAVNGELNLTAEEQGKVDQAAKDNENQPNTQKTTSDPVTKQVIPADGGVAETIETEKDLKVQDPKLAEKIESQSDNGASDGAVSTKPAPKEAALEEKTEVANAPTTDEDGTERTGQPLNSNDLNAALDQNNPEGSLKQNNIRDFGIDIEDLTDEESTAKDTLKIENRVYLETVPPVDRYEVRYEIDERLAKHITDIRYIASDSDKTSDRDFSFTRMQDAEDPSKLTNTWRANAFDVNIVSTSSNPNAWNNYDSVFASSQTGFSRLATVQVKFNKSLADIIGAYPDARRRNELFFNAYIYDPVEKKIIERTVDTAVVKTEDTNLDKLQAAGHAQEVEGEYSNSNGFGQYVEGGTYNPHTGQYDENAKVRGIAVDHYFTKKSSNSSPDSPASYHFQADERLVPYIKGVGIYQLSDGSREFDPKSQVFYNGLILHAKGGVAKTLPIASDGGLDGKFDQYFLDYNPRTGAGRFRLDPNDKVQFNEGVGSNPSSVRVVYYLKDDVNIKGLMPNNLDQRYVFNGFFLDEKGNYVANTEANIGYNFGDFSGDPSPITNEGNPGVDDTSQTNPAEGDLPEPAKPEINYELAGQNRTVLLNTEVTAKDLAQNLTKTADGQAVDLPEGTKFSFADDEATQAAIVELFEKDADGNDKLDAEGNKISRGFFVDTSKVGQKEIKVVVELPRSSTSNLISGLVDVNKRPGESGQKVSEERFIPQSIEDSRNENSEGFFNNQVHQLADAITPETQAKNEIDVTISSLIHTIPSSSLETLKKWDYVIWFSDNLAKHITKVENGSGTEFERIVNRNGDKTNSWRMRAWGGAADNEALMTNTAVGAQYNYPAKVTLDSSIKSIIDETEQELGRPVTNGDFGSTSFIYNNANKAMIEGSYSSTFMKVNPTQYDEKVAADNVAKNPTFNNWFRLSGGEVSYKEGDEVSPYTGLTGDKMRGFVFDQIFAKQGGSSLNTAGATTDPIHYHYTVDQRLLLYIESAELYYVPNGEDYYNNSAVGLDKSYIPQAKVFFNGLDSRNDDFQSEFNRETGEGVFKLDPQNDTVSRVFNFNNSHLDPAAARIVYKLRDGVTTEDILKAYPDASFAFTGYLTLESGPVVRNSNANVGYRISDIDGDGRPDEFQNDRLSNLSEEEKQLLSPIEKAIVNEGLTGTNANILVQSARDKDTNVHGVINTGFSEADAPSVEAAIVNEDGSVTALGSSAVDPQSGEYSIDTPEGTTLTQGQTILITLTTGGQVHSANYTTVGEGNPEVTAKVDVLDLKDINNDQRVAKGQDMTAVKVDQFVDAAGQVNPASTENGQVHFATVDTDGQTDTEELANQLSVRIATTDAQGNVTYQDLASAGLTYNPETGQVTGSPILPEGEEEHTYTIVVDAKNAKAGDATNRTFTVTVYSQASEYTPAYEAVDVIPGNKAETASPSFTDSNNQAATPALDSDAAYTAPETVDVEGTQVAVQVDPRTGVVTVDPAETAKVPGKAITVPVTVKYQDGSTDQANATINVMDPGFIDRTNDPDASVPEGYKKVDLIAGEGVTPFEGGNKTYHVKEGTSIPADKIPQLTAQAGYENPAWDNDPAQTVTADSPSRFTATAGQVAEADTTAPTITVSAKDIQATEGQPIDPVSVETDDPEATVTVDGLPDGLVYNPETKQIEGTVPAGSVQWADDQDESRDFPATVKAVDPAGNEATEPINVTVLRDTDGDGQADKTDDDDDNDGIPDTEDQASKTWDGLDAQTTDVTATNGQEVPADTKVVTPNKPGAKVSTPAPVDGLSVDENGNLVGTPTVDFQPGETEKVVEIPVEITSTGTGQKDGQGQPTDEAITRTVKVTVTNPNAGETPAESSVELTPKSQNALEGKDITPVTPDAKDLPEGGSVKVSIDGQDTYPGLTVDPDSGQVTGQPQITDWAPEEETRTITVTAQVQDKDGNPVRDADGNPVTAESTITVYRDTDKDGQPDKDSGMPQDPNNPSVPGIDQGDKDDDNDGWTDQEEKDRGTDGKDENSFPRVTEPGAENTPGQDTTKVTGKTTPNTEVEVKDKDGNTIGTGTSDDQGNIDLDVPKQNPGDKVTIVPGKKDDQGNFKPGNPEGNGESVVKETPQISNPGAKNEPGSDKTQVTGKTTVPNSKVEVKDKDGNTIGTGTSDENGDFSIDVPRQEGGDTISVTPSKDYTNPDGSTETRTGDPVETTVSEEAPVLSEASVDMTPKSQNIGDWQHDYIIPIQVTSENVPEGGSVKVSFDYQPGTQGLHYSPSDDGLSGTVTGNLEASWQGDQETQVVTVTAEVVDKDGNPVTDADGNPVKTEATITIYRDTDGDGKVDKDSGISRDENNPYSPDADGDKDDDNDGWTDQEEKDRGTDSKDADSFPRVTEPGAENEPGQDTTKVTGKTTPNTEVEVKDKDGNTIGTGTSDDQGNIDLDVPKQNPGDKVTIVPGKKDDQGNFTPVKDDQGNPRGGVETVVKETPQITNPGADNEAGSDKTKVTGKTTVPNTTVEVKDKDRKTIGTGTSDENGDFTIEVPRQGKGDTLTIIPSKEYTNPDGSTETRTGDPVETTVTGQTPAVKEDKDIYQPEYKPGTGQPGTKVEIGEPIFKDEEGQVVTPPTGTSFKPGEGETGITVDPETGEVTVDVPADAKAGDTIEKTITVTYPDGSSESVTVTVTVEGKGGSGLTPTPTPTPEPEPQPEGKDEVKDEPAPDQDPVEKPGKQDDTTPSDQGQVVLKPAAKDQGKAQAAPAKAQSKLPQTGAIAGLTTGLSLALVGVGSLLALGKKKKED</sequence>
<dbReference type="InterPro" id="IPR005877">
    <property type="entry name" value="YSIRK_signal_dom"/>
</dbReference>
<feature type="compositionally biased region" description="Low complexity" evidence="5">
    <location>
        <begin position="2067"/>
        <end position="2078"/>
    </location>
</feature>
<feature type="signal peptide" evidence="7">
    <location>
        <begin position="1"/>
        <end position="36"/>
    </location>
</feature>
<feature type="compositionally biased region" description="Polar residues" evidence="5">
    <location>
        <begin position="602"/>
        <end position="619"/>
    </location>
</feature>
<evidence type="ECO:0000256" key="5">
    <source>
        <dbReference type="SAM" id="MobiDB-lite"/>
    </source>
</evidence>
<feature type="compositionally biased region" description="Polar residues" evidence="5">
    <location>
        <begin position="2158"/>
        <end position="2170"/>
    </location>
</feature>
<dbReference type="InterPro" id="IPR044055">
    <property type="entry name" value="RibLong"/>
</dbReference>
<evidence type="ECO:0000256" key="7">
    <source>
        <dbReference type="SAM" id="SignalP"/>
    </source>
</evidence>
<feature type="compositionally biased region" description="Pro residues" evidence="5">
    <location>
        <begin position="2714"/>
        <end position="2724"/>
    </location>
</feature>
<dbReference type="NCBIfam" id="NF038186">
    <property type="entry name" value="YPDG_rpt"/>
    <property type="match status" value="2"/>
</dbReference>
<feature type="compositionally biased region" description="Low complexity" evidence="5">
    <location>
        <begin position="2692"/>
        <end position="2704"/>
    </location>
</feature>
<dbReference type="GO" id="GO:0005509">
    <property type="term" value="F:calcium ion binding"/>
    <property type="evidence" value="ECO:0007669"/>
    <property type="project" value="InterPro"/>
</dbReference>
<feature type="compositionally biased region" description="Low complexity" evidence="5">
    <location>
        <begin position="2770"/>
        <end position="2783"/>
    </location>
</feature>
<evidence type="ECO:0000256" key="6">
    <source>
        <dbReference type="SAM" id="Phobius"/>
    </source>
</evidence>
<dbReference type="Gene3D" id="2.60.40.10">
    <property type="entry name" value="Immunoglobulins"/>
    <property type="match status" value="7"/>
</dbReference>
<feature type="compositionally biased region" description="Polar residues" evidence="5">
    <location>
        <begin position="1782"/>
        <end position="1793"/>
    </location>
</feature>
<feature type="compositionally biased region" description="Polar residues" evidence="5">
    <location>
        <begin position="167"/>
        <end position="192"/>
    </location>
</feature>
<evidence type="ECO:0000256" key="4">
    <source>
        <dbReference type="ARBA" id="ARBA00023088"/>
    </source>
</evidence>
<dbReference type="InterPro" id="IPR041498">
    <property type="entry name" value="Big_6"/>
</dbReference>
<dbReference type="GO" id="GO:0016020">
    <property type="term" value="C:membrane"/>
    <property type="evidence" value="ECO:0007669"/>
    <property type="project" value="InterPro"/>
</dbReference>
<feature type="compositionally biased region" description="Polar residues" evidence="5">
    <location>
        <begin position="2207"/>
        <end position="2224"/>
    </location>
</feature>
<comment type="caution">
    <text evidence="9">The sequence shown here is derived from an EMBL/GenBank/DDBJ whole genome shotgun (WGS) entry which is preliminary data.</text>
</comment>
<feature type="region of interest" description="Disordered" evidence="5">
    <location>
        <begin position="1728"/>
        <end position="1841"/>
    </location>
</feature>
<keyword evidence="4" id="KW-0572">Peptidoglycan-anchor</keyword>
<evidence type="ECO:0000256" key="1">
    <source>
        <dbReference type="ARBA" id="ARBA00022512"/>
    </source>
</evidence>
<dbReference type="Pfam" id="PF05345">
    <property type="entry name" value="He_PIG"/>
    <property type="match status" value="2"/>
</dbReference>
<name>A0A5N1GII5_9LACT</name>
<feature type="domain" description="Gram-positive cocci surface proteins LPxTG" evidence="8">
    <location>
        <begin position="2782"/>
        <end position="2815"/>
    </location>
</feature>
<evidence type="ECO:0000313" key="9">
    <source>
        <dbReference type="EMBL" id="KAA9300753.1"/>
    </source>
</evidence>
<feature type="region of interest" description="Disordered" evidence="5">
    <location>
        <begin position="124"/>
        <end position="192"/>
    </location>
</feature>
<dbReference type="Pfam" id="PF04650">
    <property type="entry name" value="YSIRK_signal"/>
    <property type="match status" value="1"/>
</dbReference>
<feature type="chain" id="PRO_5038555945" evidence="7">
    <location>
        <begin position="37"/>
        <end position="2815"/>
    </location>
</feature>
<keyword evidence="1" id="KW-0134">Cell wall</keyword>
<feature type="compositionally biased region" description="Polar residues" evidence="5">
    <location>
        <begin position="2577"/>
        <end position="2587"/>
    </location>
</feature>
<dbReference type="OrthoDB" id="1702003at2"/>
<evidence type="ECO:0000256" key="2">
    <source>
        <dbReference type="ARBA" id="ARBA00022525"/>
    </source>
</evidence>
<feature type="compositionally biased region" description="Basic and acidic residues" evidence="5">
    <location>
        <begin position="1970"/>
        <end position="1981"/>
    </location>
</feature>